<evidence type="ECO:0000313" key="4">
    <source>
        <dbReference type="EMBL" id="KAK7400914.1"/>
    </source>
</evidence>
<reference evidence="4 5" key="1">
    <citation type="submission" date="2024-01" db="EMBL/GenBank/DDBJ databases">
        <title>The genomes of 5 underutilized Papilionoideae crops provide insights into root nodulation and disease resistanc.</title>
        <authorList>
            <person name="Jiang F."/>
        </authorList>
    </citation>
    <scope>NUCLEOTIDE SEQUENCE [LARGE SCALE GENOMIC DNA]</scope>
    <source>
        <strain evidence="4">DUOXIRENSHENG_FW03</strain>
        <tissue evidence="4">Leaves</tissue>
    </source>
</reference>
<dbReference type="InterPro" id="IPR003609">
    <property type="entry name" value="Pan_app"/>
</dbReference>
<dbReference type="PANTHER" id="PTHR45708:SF49">
    <property type="entry name" value="ENDOCHITINASE"/>
    <property type="match status" value="1"/>
</dbReference>
<dbReference type="PROSITE" id="PS50948">
    <property type="entry name" value="PAN"/>
    <property type="match status" value="1"/>
</dbReference>
<evidence type="ECO:0000259" key="3">
    <source>
        <dbReference type="PROSITE" id="PS50948"/>
    </source>
</evidence>
<dbReference type="GO" id="GO:0005576">
    <property type="term" value="C:extracellular region"/>
    <property type="evidence" value="ECO:0007669"/>
    <property type="project" value="TreeGrafter"/>
</dbReference>
<keyword evidence="2" id="KW-0326">Glycosidase</keyword>
<keyword evidence="1" id="KW-0378">Hydrolase</keyword>
<dbReference type="EMBL" id="JAYMYS010000003">
    <property type="protein sequence ID" value="KAK7400914.1"/>
    <property type="molecule type" value="Genomic_DNA"/>
</dbReference>
<dbReference type="GO" id="GO:0004568">
    <property type="term" value="F:chitinase activity"/>
    <property type="evidence" value="ECO:0007669"/>
    <property type="project" value="TreeGrafter"/>
</dbReference>
<proteinExistence type="predicted"/>
<comment type="caution">
    <text evidence="4">The sequence shown here is derived from an EMBL/GenBank/DDBJ whole genome shotgun (WGS) entry which is preliminary data.</text>
</comment>
<dbReference type="PANTHER" id="PTHR45708">
    <property type="entry name" value="ENDOCHITINASE"/>
    <property type="match status" value="1"/>
</dbReference>
<dbReference type="AlphaFoldDB" id="A0AAN9XP89"/>
<evidence type="ECO:0000256" key="2">
    <source>
        <dbReference type="ARBA" id="ARBA00023295"/>
    </source>
</evidence>
<feature type="domain" description="Apple" evidence="3">
    <location>
        <begin position="130"/>
        <end position="188"/>
    </location>
</feature>
<dbReference type="Proteomes" id="UP001386955">
    <property type="component" value="Unassembled WGS sequence"/>
</dbReference>
<dbReference type="SUPFAM" id="SSF51445">
    <property type="entry name" value="(Trans)glycosidases"/>
    <property type="match status" value="1"/>
</dbReference>
<dbReference type="InterPro" id="IPR017853">
    <property type="entry name" value="GH"/>
</dbReference>
<keyword evidence="5" id="KW-1185">Reference proteome</keyword>
<gene>
    <name evidence="4" type="ORF">VNO78_12223</name>
</gene>
<dbReference type="InterPro" id="IPR050542">
    <property type="entry name" value="Glycosyl_Hydrlase18_Chitinase"/>
</dbReference>
<protein>
    <recommendedName>
        <fullName evidence="3">Apple domain-containing protein</fullName>
    </recommendedName>
</protein>
<accession>A0AAN9XP89</accession>
<sequence>MDASLNESYSSEEVERCIQIELLFVQDHAVERPTIEDVVSFLSNDTIQLGQPILVAFLTQFGHGQTPQLILERHYDPYGGNCSILGRDIRKCQKKGIKVMLSIGGTNRESGYSKRVLENSLCLQQRETECARQKKDFVERFGYMATNGFIVSENTGIEKQCCEGMCKNNCSCEAYASLNFVNDTGCQL</sequence>
<evidence type="ECO:0000256" key="1">
    <source>
        <dbReference type="ARBA" id="ARBA00022801"/>
    </source>
</evidence>
<organism evidence="4 5">
    <name type="scientific">Psophocarpus tetragonolobus</name>
    <name type="common">Winged bean</name>
    <name type="synonym">Dolichos tetragonolobus</name>
    <dbReference type="NCBI Taxonomy" id="3891"/>
    <lineage>
        <taxon>Eukaryota</taxon>
        <taxon>Viridiplantae</taxon>
        <taxon>Streptophyta</taxon>
        <taxon>Embryophyta</taxon>
        <taxon>Tracheophyta</taxon>
        <taxon>Spermatophyta</taxon>
        <taxon>Magnoliopsida</taxon>
        <taxon>eudicotyledons</taxon>
        <taxon>Gunneridae</taxon>
        <taxon>Pentapetalae</taxon>
        <taxon>rosids</taxon>
        <taxon>fabids</taxon>
        <taxon>Fabales</taxon>
        <taxon>Fabaceae</taxon>
        <taxon>Papilionoideae</taxon>
        <taxon>50 kb inversion clade</taxon>
        <taxon>NPAAA clade</taxon>
        <taxon>indigoferoid/millettioid clade</taxon>
        <taxon>Phaseoleae</taxon>
        <taxon>Psophocarpus</taxon>
    </lineage>
</organism>
<dbReference type="Gene3D" id="3.20.20.80">
    <property type="entry name" value="Glycosidases"/>
    <property type="match status" value="1"/>
</dbReference>
<evidence type="ECO:0000313" key="5">
    <source>
        <dbReference type="Proteomes" id="UP001386955"/>
    </source>
</evidence>
<name>A0AAN9XP89_PSOTE</name>